<proteinExistence type="predicted"/>
<organism evidence="1 2">
    <name type="scientific">Pseudomonas fluorescens (strain SBW25)</name>
    <dbReference type="NCBI Taxonomy" id="216595"/>
    <lineage>
        <taxon>Bacteria</taxon>
        <taxon>Pseudomonadati</taxon>
        <taxon>Pseudomonadota</taxon>
        <taxon>Gammaproteobacteria</taxon>
        <taxon>Pseudomonadales</taxon>
        <taxon>Pseudomonadaceae</taxon>
        <taxon>Pseudomonas</taxon>
    </lineage>
</organism>
<accession>A4V743</accession>
<dbReference type="AlphaFoldDB" id="A4V743"/>
<dbReference type="Proteomes" id="UP000002332">
    <property type="component" value="Plasmid pQBR103"/>
</dbReference>
<gene>
    <name evidence="1" type="ordered locus">pQBR0322</name>
</gene>
<evidence type="ECO:0000313" key="2">
    <source>
        <dbReference type="Proteomes" id="UP000002332"/>
    </source>
</evidence>
<dbReference type="RefSeq" id="WP_011923129.1">
    <property type="nucleotide sequence ID" value="NC_009444.1"/>
</dbReference>
<name>A4V743_PSEFS</name>
<evidence type="ECO:0000313" key="1">
    <source>
        <dbReference type="EMBL" id="CAM96354.1"/>
    </source>
</evidence>
<geneLocation type="plasmid" evidence="1 2">
    <name>pQBR103</name>
</geneLocation>
<protein>
    <submittedName>
        <fullName evidence="1">Uncharacterized protein</fullName>
    </submittedName>
</protein>
<reference evidence="1 2" key="1">
    <citation type="journal article" date="2007" name="ISME J.">
        <title>Sequence-based analysis of pQBR103; a representative of a unique, transfer-proficient mega plasmid resident in the microbial community of sugar beet.</title>
        <authorList>
            <person name="Tett A."/>
            <person name="Spiers A.J."/>
            <person name="Crossman L.C."/>
            <person name="Ager D."/>
            <person name="Ciric L."/>
            <person name="Dow J.M."/>
            <person name="Fry J.C."/>
            <person name="Harris D."/>
            <person name="Lilley A."/>
            <person name="Oliver A."/>
            <person name="Parkhill J."/>
            <person name="Quail M.A."/>
            <person name="Rainey P.B."/>
            <person name="Saunders N.J."/>
            <person name="Seeger K."/>
            <person name="Snyder L.A.S."/>
            <person name="Squares R."/>
            <person name="Thomas C.M."/>
            <person name="Turner S.L."/>
            <person name="Zhang X.-X."/>
            <person name="Field D."/>
            <person name="Bailey M.J."/>
        </authorList>
    </citation>
    <scope>NUCLEOTIDE SEQUENCE [LARGE SCALE GENOMIC DNA]</scope>
    <source>
        <strain evidence="1 2">SBW25</strain>
    </source>
</reference>
<dbReference type="EMBL" id="AM235768">
    <property type="protein sequence ID" value="CAM96354.1"/>
    <property type="molecule type" value="Genomic_DNA"/>
</dbReference>
<keyword evidence="1" id="KW-0614">Plasmid</keyword>
<sequence length="173" mass="20003">MTDKPKVYVEPFYMRRLGPELSKILRDQLDYFGPRLIVGTDRATFTPGFAFEGMVSNAYRKRSLTKLSDQPSGDIWFSIAMDTTPDVWAVKYIQGEGSLVQVFTPAAELCWVHETRGLAETVMRPLFIDWVLRKGLTREFGVGYADHLETDEEYRRYSRGLILLYQTFGIRSR</sequence>